<dbReference type="InterPro" id="IPR017871">
    <property type="entry name" value="ABC_transporter-like_CS"/>
</dbReference>
<evidence type="ECO:0000256" key="1">
    <source>
        <dbReference type="ARBA" id="ARBA00005417"/>
    </source>
</evidence>
<reference evidence="7 8" key="1">
    <citation type="journal article" date="2015" name="Genome Announc.">
        <title>Expanding the biotechnology potential of lactobacilli through comparative genomics of 213 strains and associated genera.</title>
        <authorList>
            <person name="Sun Z."/>
            <person name="Harris H.M."/>
            <person name="McCann A."/>
            <person name="Guo C."/>
            <person name="Argimon S."/>
            <person name="Zhang W."/>
            <person name="Yang X."/>
            <person name="Jeffery I.B."/>
            <person name="Cooney J.C."/>
            <person name="Kagawa T.F."/>
            <person name="Liu W."/>
            <person name="Song Y."/>
            <person name="Salvetti E."/>
            <person name="Wrobel A."/>
            <person name="Rasinkangas P."/>
            <person name="Parkhill J."/>
            <person name="Rea M.C."/>
            <person name="O'Sullivan O."/>
            <person name="Ritari J."/>
            <person name="Douillard F.P."/>
            <person name="Paul Ross R."/>
            <person name="Yang R."/>
            <person name="Briner A.E."/>
            <person name="Felis G.E."/>
            <person name="de Vos W.M."/>
            <person name="Barrangou R."/>
            <person name="Klaenhammer T.R."/>
            <person name="Caufield P.W."/>
            <person name="Cui Y."/>
            <person name="Zhang H."/>
            <person name="O'Toole P.W."/>
        </authorList>
    </citation>
    <scope>NUCLEOTIDE SEQUENCE [LARGE SCALE GENOMIC DNA]</scope>
    <source>
        <strain evidence="7 8">DSM 20190</strain>
    </source>
</reference>
<name>A0A0R2G566_9LACO</name>
<evidence type="ECO:0000313" key="7">
    <source>
        <dbReference type="EMBL" id="KRN32378.1"/>
    </source>
</evidence>
<dbReference type="EC" id="7.6.2.9" evidence="5"/>
<dbReference type="GO" id="GO:0016887">
    <property type="term" value="F:ATP hydrolysis activity"/>
    <property type="evidence" value="ECO:0007669"/>
    <property type="project" value="InterPro"/>
</dbReference>
<dbReference type="PANTHER" id="PTHR43117">
    <property type="entry name" value="OSMOPROTECTANT IMPORT ATP-BINDING PROTEIN OSMV"/>
    <property type="match status" value="1"/>
</dbReference>
<dbReference type="SUPFAM" id="SSF52540">
    <property type="entry name" value="P-loop containing nucleoside triphosphate hydrolases"/>
    <property type="match status" value="1"/>
</dbReference>
<keyword evidence="4" id="KW-0067">ATP-binding</keyword>
<dbReference type="PANTHER" id="PTHR43117:SF4">
    <property type="entry name" value="OSMOPROTECTANT IMPORT ATP-BINDING PROTEIN OSMV"/>
    <property type="match status" value="1"/>
</dbReference>
<dbReference type="PATRIC" id="fig|1123500.6.peg.734"/>
<dbReference type="eggNOG" id="COG1125">
    <property type="taxonomic scope" value="Bacteria"/>
</dbReference>
<dbReference type="GO" id="GO:0015418">
    <property type="term" value="F:ABC-type quaternary ammonium compound transporting activity"/>
    <property type="evidence" value="ECO:0007669"/>
    <property type="project" value="UniProtKB-EC"/>
</dbReference>
<dbReference type="Proteomes" id="UP000051296">
    <property type="component" value="Unassembled WGS sequence"/>
</dbReference>
<sequence length="318" mass="35117">MSDTEIIQFHQVSKFYQQRPVVQDLNLTVKMGELFVLVGPSGSGKTTTLKMINRLVEPSQGNIRVAGKDNQLQALTQLRQSIGYVLQEIALFPNMTIGENVMLPLQAAHRDNATSRQQAERLLNQVGLSASEYFDRKPADLSGGEQQRVGIIRGLIARPQIVLMDEPFSALDPLSRRQLQDLVLTLHQEYKMTIVFVTHDMTEAVRLGQRIGIMQNGHLLQVGSPSDLLMQPANEFVRDFMAQAQVPAVKAMVMAGFGQAVGADQVGHQPQLPISASLATLASKLQQQTQVVVEGNRVLTQADVMAFLASQEEDRHVD</sequence>
<dbReference type="SMART" id="SM00382">
    <property type="entry name" value="AAA"/>
    <property type="match status" value="1"/>
</dbReference>
<evidence type="ECO:0000256" key="5">
    <source>
        <dbReference type="ARBA" id="ARBA00066388"/>
    </source>
</evidence>
<evidence type="ECO:0000256" key="4">
    <source>
        <dbReference type="ARBA" id="ARBA00022840"/>
    </source>
</evidence>
<dbReference type="STRING" id="1123500.GCA_000420365_00699"/>
<evidence type="ECO:0000313" key="8">
    <source>
        <dbReference type="Proteomes" id="UP000051296"/>
    </source>
</evidence>
<feature type="domain" description="ABC transporter" evidence="6">
    <location>
        <begin position="7"/>
        <end position="241"/>
    </location>
</feature>
<keyword evidence="3" id="KW-0547">Nucleotide-binding</keyword>
<comment type="similarity">
    <text evidence="1">Belongs to the ABC transporter superfamily.</text>
</comment>
<keyword evidence="8" id="KW-1185">Reference proteome</keyword>
<dbReference type="AlphaFoldDB" id="A0A0R2G566"/>
<proteinExistence type="inferred from homology"/>
<evidence type="ECO:0000259" key="6">
    <source>
        <dbReference type="PROSITE" id="PS50893"/>
    </source>
</evidence>
<dbReference type="InterPro" id="IPR003593">
    <property type="entry name" value="AAA+_ATPase"/>
</dbReference>
<dbReference type="PROSITE" id="PS50893">
    <property type="entry name" value="ABC_TRANSPORTER_2"/>
    <property type="match status" value="1"/>
</dbReference>
<evidence type="ECO:0000256" key="3">
    <source>
        <dbReference type="ARBA" id="ARBA00022741"/>
    </source>
</evidence>
<dbReference type="FunFam" id="3.40.50.300:FF:000425">
    <property type="entry name" value="Probable ABC transporter, ATP-binding subunit"/>
    <property type="match status" value="1"/>
</dbReference>
<dbReference type="Gene3D" id="3.40.50.300">
    <property type="entry name" value="P-loop containing nucleotide triphosphate hydrolases"/>
    <property type="match status" value="1"/>
</dbReference>
<protein>
    <recommendedName>
        <fullName evidence="5">ABC-type quaternary amine transporter</fullName>
        <ecNumber evidence="5">7.6.2.9</ecNumber>
    </recommendedName>
</protein>
<dbReference type="GO" id="GO:0005524">
    <property type="term" value="F:ATP binding"/>
    <property type="evidence" value="ECO:0007669"/>
    <property type="project" value="UniProtKB-KW"/>
</dbReference>
<dbReference type="Pfam" id="PF00005">
    <property type="entry name" value="ABC_tran"/>
    <property type="match status" value="1"/>
</dbReference>
<comment type="caution">
    <text evidence="7">The sequence shown here is derived from an EMBL/GenBank/DDBJ whole genome shotgun (WGS) entry which is preliminary data.</text>
</comment>
<evidence type="ECO:0000256" key="2">
    <source>
        <dbReference type="ARBA" id="ARBA00022448"/>
    </source>
</evidence>
<dbReference type="PROSITE" id="PS00211">
    <property type="entry name" value="ABC_TRANSPORTER_1"/>
    <property type="match status" value="1"/>
</dbReference>
<gene>
    <name evidence="7" type="ORF">IV68_GL000729</name>
</gene>
<accession>A0A0R2G566</accession>
<dbReference type="RefSeq" id="WP_022791476.1">
    <property type="nucleotide sequence ID" value="NZ_ATUU01000002.1"/>
</dbReference>
<dbReference type="InParanoid" id="A0A0R2G566"/>
<dbReference type="EMBL" id="JQAX01000002">
    <property type="protein sequence ID" value="KRN32378.1"/>
    <property type="molecule type" value="Genomic_DNA"/>
</dbReference>
<dbReference type="InterPro" id="IPR003439">
    <property type="entry name" value="ABC_transporter-like_ATP-bd"/>
</dbReference>
<dbReference type="InterPro" id="IPR027417">
    <property type="entry name" value="P-loop_NTPase"/>
</dbReference>
<organism evidence="7 8">
    <name type="scientific">Weissella halotolerans DSM 20190</name>
    <dbReference type="NCBI Taxonomy" id="1123500"/>
    <lineage>
        <taxon>Bacteria</taxon>
        <taxon>Bacillati</taxon>
        <taxon>Bacillota</taxon>
        <taxon>Bacilli</taxon>
        <taxon>Lactobacillales</taxon>
        <taxon>Lactobacillaceae</taxon>
        <taxon>Weissella</taxon>
    </lineage>
</organism>
<keyword evidence="2" id="KW-0813">Transport</keyword>